<reference evidence="7 8" key="1">
    <citation type="journal article" date="2007" name="Nature">
        <title>The medaka draft genome and insights into vertebrate genome evolution.</title>
        <authorList>
            <person name="Kasahara M."/>
            <person name="Naruse K."/>
            <person name="Sasaki S."/>
            <person name="Nakatani Y."/>
            <person name="Qu W."/>
            <person name="Ahsan B."/>
            <person name="Yamada T."/>
            <person name="Nagayasu Y."/>
            <person name="Doi K."/>
            <person name="Kasai Y."/>
            <person name="Jindo T."/>
            <person name="Kobayashi D."/>
            <person name="Shimada A."/>
            <person name="Toyoda A."/>
            <person name="Kuroki Y."/>
            <person name="Fujiyama A."/>
            <person name="Sasaki T."/>
            <person name="Shimizu A."/>
            <person name="Asakawa S."/>
            <person name="Shimizu N."/>
            <person name="Hashimoto S."/>
            <person name="Yang J."/>
            <person name="Lee Y."/>
            <person name="Matsushima K."/>
            <person name="Sugano S."/>
            <person name="Sakaizumi M."/>
            <person name="Narita T."/>
            <person name="Ohishi K."/>
            <person name="Haga S."/>
            <person name="Ohta F."/>
            <person name="Nomoto H."/>
            <person name="Nogata K."/>
            <person name="Morishita T."/>
            <person name="Endo T."/>
            <person name="Shin-I T."/>
            <person name="Takeda H."/>
            <person name="Morishita S."/>
            <person name="Kohara Y."/>
        </authorList>
    </citation>
    <scope>NUCLEOTIDE SEQUENCE [LARGE SCALE GENOMIC DNA]</scope>
    <source>
        <strain evidence="7 8">Hd-rR</strain>
    </source>
</reference>
<dbReference type="SUPFAM" id="SSF52540">
    <property type="entry name" value="P-loop containing nucleoside triphosphate hydrolases"/>
    <property type="match status" value="1"/>
</dbReference>
<dbReference type="STRING" id="8090.ENSORLP00000031937"/>
<keyword evidence="2" id="KW-0547">Nucleotide-binding</keyword>
<dbReference type="FunCoup" id="A0A3B3HJR1">
    <property type="interactions" value="24"/>
</dbReference>
<protein>
    <recommendedName>
        <fullName evidence="6">AIG1-type G domain-containing protein</fullName>
    </recommendedName>
</protein>
<dbReference type="GO" id="GO:0005525">
    <property type="term" value="F:GTP binding"/>
    <property type="evidence" value="ECO:0007669"/>
    <property type="project" value="UniProtKB-KW"/>
</dbReference>
<proteinExistence type="inferred from homology"/>
<feature type="region of interest" description="Disordered" evidence="5">
    <location>
        <begin position="897"/>
        <end position="916"/>
    </location>
</feature>
<evidence type="ECO:0000256" key="1">
    <source>
        <dbReference type="ARBA" id="ARBA00008535"/>
    </source>
</evidence>
<evidence type="ECO:0000313" key="8">
    <source>
        <dbReference type="Proteomes" id="UP000001038"/>
    </source>
</evidence>
<organism evidence="7 8">
    <name type="scientific">Oryzias latipes</name>
    <name type="common">Japanese rice fish</name>
    <name type="synonym">Japanese killifish</name>
    <dbReference type="NCBI Taxonomy" id="8090"/>
    <lineage>
        <taxon>Eukaryota</taxon>
        <taxon>Metazoa</taxon>
        <taxon>Chordata</taxon>
        <taxon>Craniata</taxon>
        <taxon>Vertebrata</taxon>
        <taxon>Euteleostomi</taxon>
        <taxon>Actinopterygii</taxon>
        <taxon>Neopterygii</taxon>
        <taxon>Teleostei</taxon>
        <taxon>Neoteleostei</taxon>
        <taxon>Acanthomorphata</taxon>
        <taxon>Ovalentaria</taxon>
        <taxon>Atherinomorphae</taxon>
        <taxon>Beloniformes</taxon>
        <taxon>Adrianichthyidae</taxon>
        <taxon>Oryziinae</taxon>
        <taxon>Oryzias</taxon>
    </lineage>
</organism>
<keyword evidence="3" id="KW-0342">GTP-binding</keyword>
<dbReference type="InterPro" id="IPR006703">
    <property type="entry name" value="G_AIG1"/>
</dbReference>
<evidence type="ECO:0000256" key="4">
    <source>
        <dbReference type="SAM" id="Coils"/>
    </source>
</evidence>
<feature type="region of interest" description="Disordered" evidence="5">
    <location>
        <begin position="1"/>
        <end position="26"/>
    </location>
</feature>
<reference evidence="7" key="3">
    <citation type="submission" date="2025-09" db="UniProtKB">
        <authorList>
            <consortium name="Ensembl"/>
        </authorList>
    </citation>
    <scope>IDENTIFICATION</scope>
    <source>
        <strain evidence="7">Hd-rR</strain>
    </source>
</reference>
<sequence>MAFQRRDSEDNIDKSLDQRDSNDDERPDLSELRVVLIGNDWSDRCFVEEVLLGASLARNKGETDRCLCTKRLVDNKNLVIVNTPDLLSDKFTSFQLLKHMNDCLRLSAPGPNVFLLVLKPQNFTEDHKQKLCRILEHFSAEAFKHSLIVIRSSREDFSEMWERFMTLSHLADLKEKCRSTFLVNQTTDTLKLLEQLELIVRANGRKSLICKAFLDSAITPPLYADASFRIVLLGKGEEKKTQLGNFIVDRWDRSSKSSVVTSVFKSGKWGDIPLTVVKTPNFFHQSDEMIKKEIKKSVDFCKPGPNVLLLLIKPSKFTEKKRQALSSILSLFSEDAFKHSMVVMTHDGAETASARELLKACDGRQYSMSEHNHQSLMKMIEKIVLQNEGSFLTFKETAVYKEKKPTLNLVLWGTRQPEKTLVAKTILGPNYTYPVPSGDCVRNLRELCGLCVSVVELPPLHKKPHDEVMKMSIKSVSLSDPAGVDAFILVLPVGPLPDEDQEELKTIQSTFGSQVNDFTMIVFTVEVDPTTPTIVKFIKENKDIQKLCQSCGGRYIILNIRNKQQISELLEAAEIMKHFQESQMSYTTKTYACVQKEKVKIKDEHSYELVDELEDTSLDVSTDLRIVLIGKTGSGKSSSGNTILGRDEFMAKSDQKSVTKKCQKAQTKIGARQVTVVDTPGLFDTTLSNEQVSEELKRCISLLAPGPHVFLLVLGIGRFTEEERETLKLIKKVFGKNSQKFTIILLTRGDELQYHSMTPEEYLEGGDEFFKSIVQECGGRYQVFNNYNKQTRPQQARELIEKIDEMLKDNGGTCFTNEMLREAEEAIQKEMKKIMRSKHEEIQKTENEIKIQLQEELEWVQMKVEEGKADLKEKKRVKDAELEYIYENLNYKKTKRKKDFDRREEEDRRKKAEEEQEEKDFYTKLKRLEEKLKMSSDEEEKRETQEIYESLIEKEENRKKEMREYWEKHQEEIKQKEQQAERKIKTLEKEYEEKKMNCEEEEKKELAELEKLEKEPMEKYGKLMAEMLQHHEEKARLQAEEHNEFREKYETNFAGLMEEHREELQKLEQMHAREVEEAKKQYRLRDELSSFNEKQFKEELLQKQKEQEKMKKELEEQLEKDLRKLKEKYENRCVIQ</sequence>
<dbReference type="GeneID" id="101165124"/>
<dbReference type="GeneTree" id="ENSGT00940000164100"/>
<dbReference type="Proteomes" id="UP000001038">
    <property type="component" value="Chromosome 9"/>
</dbReference>
<evidence type="ECO:0000313" key="7">
    <source>
        <dbReference type="Ensembl" id="ENSORLP00000031937.1"/>
    </source>
</evidence>
<dbReference type="AlphaFoldDB" id="A0A3B3HJR1"/>
<feature type="coiled-coil region" evidence="4">
    <location>
        <begin position="820"/>
        <end position="855"/>
    </location>
</feature>
<keyword evidence="8" id="KW-1185">Reference proteome</keyword>
<feature type="compositionally biased region" description="Basic and acidic residues" evidence="5">
    <location>
        <begin position="1"/>
        <end position="21"/>
    </location>
</feature>
<accession>A0A3B3HJR1</accession>
<name>A0A3B3HJR1_ORYLA</name>
<dbReference type="PANTHER" id="PTHR10903:SF188">
    <property type="entry name" value="GTPASE IMAP FAMILY MEMBER 2-LIKE-RELATED"/>
    <property type="match status" value="1"/>
</dbReference>
<reference evidence="7" key="2">
    <citation type="submission" date="2025-08" db="UniProtKB">
        <authorList>
            <consortium name="Ensembl"/>
        </authorList>
    </citation>
    <scope>IDENTIFICATION</scope>
    <source>
        <strain evidence="7">Hd-rR</strain>
    </source>
</reference>
<evidence type="ECO:0000256" key="5">
    <source>
        <dbReference type="SAM" id="MobiDB-lite"/>
    </source>
</evidence>
<dbReference type="Pfam" id="PF04548">
    <property type="entry name" value="AIG1"/>
    <property type="match status" value="4"/>
</dbReference>
<evidence type="ECO:0000256" key="3">
    <source>
        <dbReference type="ARBA" id="ARBA00023134"/>
    </source>
</evidence>
<dbReference type="RefSeq" id="XP_023814606.1">
    <property type="nucleotide sequence ID" value="XM_023958838.1"/>
</dbReference>
<gene>
    <name evidence="7" type="primary">LOC101165124</name>
</gene>
<feature type="compositionally biased region" description="Basic and acidic residues" evidence="5">
    <location>
        <begin position="898"/>
        <end position="916"/>
    </location>
</feature>
<comment type="similarity">
    <text evidence="1">Belongs to the TRAFAC class TrmE-Era-EngA-EngB-Septin-like GTPase superfamily. AIG1/Toc34/Toc159-like paraseptin GTPase family. IAN subfamily.</text>
</comment>
<dbReference type="InterPro" id="IPR027417">
    <property type="entry name" value="P-loop_NTPase"/>
</dbReference>
<dbReference type="PANTHER" id="PTHR10903">
    <property type="entry name" value="GTPASE, IMAP FAMILY MEMBER-RELATED"/>
    <property type="match status" value="1"/>
</dbReference>
<dbReference type="Bgee" id="ENSORLG00000030459">
    <property type="expression patterns" value="Expressed in intestine and 3 other cell types or tissues"/>
</dbReference>
<dbReference type="PROSITE" id="PS51720">
    <property type="entry name" value="G_AIG1"/>
    <property type="match status" value="1"/>
</dbReference>
<dbReference type="Gene3D" id="3.40.50.300">
    <property type="entry name" value="P-loop containing nucleotide triphosphate hydrolases"/>
    <property type="match status" value="4"/>
</dbReference>
<feature type="domain" description="AIG1-type G" evidence="6">
    <location>
        <begin position="621"/>
        <end position="824"/>
    </location>
</feature>
<dbReference type="Ensembl" id="ENSORLT00000035590.1">
    <property type="protein sequence ID" value="ENSORLP00000031937.1"/>
    <property type="gene ID" value="ENSORLG00000030459.1"/>
</dbReference>
<dbReference type="CDD" id="cd01852">
    <property type="entry name" value="AIG1"/>
    <property type="match status" value="1"/>
</dbReference>
<keyword evidence="4" id="KW-0175">Coiled coil</keyword>
<evidence type="ECO:0000256" key="2">
    <source>
        <dbReference type="ARBA" id="ARBA00022741"/>
    </source>
</evidence>
<dbReference type="InParanoid" id="A0A3B3HJR1"/>
<dbReference type="GO" id="GO:0003924">
    <property type="term" value="F:GTPase activity"/>
    <property type="evidence" value="ECO:0000318"/>
    <property type="project" value="GO_Central"/>
</dbReference>
<dbReference type="InterPro" id="IPR045058">
    <property type="entry name" value="GIMA/IAN/Toc"/>
</dbReference>
<dbReference type="FunFam" id="3.40.50.300:FF:000366">
    <property type="entry name" value="GTPase, IMAP family member 2"/>
    <property type="match status" value="1"/>
</dbReference>
<evidence type="ECO:0000259" key="6">
    <source>
        <dbReference type="PROSITE" id="PS51720"/>
    </source>
</evidence>